<name>A0A0V8A084_9CYAN</name>
<dbReference type="Gene3D" id="3.40.50.1820">
    <property type="entry name" value="alpha/beta hydrolase"/>
    <property type="match status" value="1"/>
</dbReference>
<feature type="domain" description="Fungal lipase-type" evidence="5">
    <location>
        <begin position="100"/>
        <end position="272"/>
    </location>
</feature>
<accession>A0A0V8A084</accession>
<dbReference type="GO" id="GO:0004620">
    <property type="term" value="F:phospholipase activity"/>
    <property type="evidence" value="ECO:0007669"/>
    <property type="project" value="UniProtKB-ARBA"/>
</dbReference>
<dbReference type="SUPFAM" id="SSF53474">
    <property type="entry name" value="alpha/beta-Hydrolases"/>
    <property type="match status" value="1"/>
</dbReference>
<dbReference type="Pfam" id="PF01764">
    <property type="entry name" value="Lipase_3"/>
    <property type="match status" value="1"/>
</dbReference>
<keyword evidence="4" id="KW-0443">Lipid metabolism</keyword>
<keyword evidence="2" id="KW-0809">Transit peptide</keyword>
<organism evidence="7 8">
    <name type="scientific">Mastigocoleus testarum BC008</name>
    <dbReference type="NCBI Taxonomy" id="371196"/>
    <lineage>
        <taxon>Bacteria</taxon>
        <taxon>Bacillati</taxon>
        <taxon>Cyanobacteriota</taxon>
        <taxon>Cyanophyceae</taxon>
        <taxon>Nostocales</taxon>
        <taxon>Hapalosiphonaceae</taxon>
        <taxon>Mastigocoleus</taxon>
    </lineage>
</organism>
<dbReference type="Proteomes" id="UP000053372">
    <property type="component" value="Unassembled WGS sequence"/>
</dbReference>
<protein>
    <recommendedName>
        <fullName evidence="5">Fungal lipase-type domain-containing protein</fullName>
    </recommendedName>
</protein>
<dbReference type="EMBL" id="LMTZ01000093">
    <property type="protein sequence ID" value="KST66833.1"/>
    <property type="molecule type" value="Genomic_DNA"/>
</dbReference>
<proteinExistence type="predicted"/>
<dbReference type="PANTHER" id="PTHR31403">
    <property type="entry name" value="PHOSPHOLIPASE A1-IBETA2, CHLOROPLASTIC"/>
    <property type="match status" value="1"/>
</dbReference>
<evidence type="ECO:0000313" key="6">
    <source>
        <dbReference type="EMBL" id="KST66833.1"/>
    </source>
</evidence>
<dbReference type="EMBL" id="LMTZ01000002">
    <property type="protein sequence ID" value="KST70170.1"/>
    <property type="molecule type" value="Genomic_DNA"/>
</dbReference>
<sequence length="330" mass="37788">MSEIYIPSGSSFDLKRAKELAMLVEESYHFYELDQKKETLEPEKTGFLDVDLHTGNVSERLNYSILSTFRFTGFWLTRPETVTFGFIAKRILEDGNVGIFIVFRGTRENQEWYQNLNSNQEDFLGVPELGLVNVGTHKIYTRAVKNRNLHYARLTADGNLSYIKNKSRYPDLISRNGHSEAITETVHKTLTDSTQCPANSQVFITGHSLGAGLATFAALHVATQTKFQPILYTFASPRVAAPNFKEQFTNRNIEYYRIANAEDVVPTLPLANFNFTKVNPIQNFFSRLLFLNQLTLMDIRYQHMGEPIYFSKQLGSILDNHDIITYRKAL</sequence>
<dbReference type="InterPro" id="IPR002921">
    <property type="entry name" value="Fungal_lipase-type"/>
</dbReference>
<dbReference type="OrthoDB" id="5522031at2"/>
<keyword evidence="3" id="KW-0442">Lipid degradation</keyword>
<evidence type="ECO:0000313" key="8">
    <source>
        <dbReference type="Proteomes" id="UP000053372"/>
    </source>
</evidence>
<dbReference type="CDD" id="cd00519">
    <property type="entry name" value="Lipase_3"/>
    <property type="match status" value="1"/>
</dbReference>
<reference evidence="7 8" key="1">
    <citation type="journal article" date="2015" name="Genome Announc.">
        <title>Draft Genome of the Euendolithic (true boring) Cyanobacterium Mastigocoleus testarum strain BC008.</title>
        <authorList>
            <person name="Guida B.S."/>
            <person name="Garcia-Pichel F."/>
        </authorList>
    </citation>
    <scope>NUCLEOTIDE SEQUENCE [LARGE SCALE GENOMIC DNA]</scope>
    <source>
        <strain evidence="7 8">BC008</strain>
    </source>
</reference>
<dbReference type="InterPro" id="IPR029058">
    <property type="entry name" value="AB_hydrolase_fold"/>
</dbReference>
<keyword evidence="8" id="KW-1185">Reference proteome</keyword>
<evidence type="ECO:0000256" key="4">
    <source>
        <dbReference type="ARBA" id="ARBA00023098"/>
    </source>
</evidence>
<dbReference type="RefSeq" id="WP_058182972.1">
    <property type="nucleotide sequence ID" value="NZ_LMTZ01000002.1"/>
</dbReference>
<dbReference type="GO" id="GO:0016042">
    <property type="term" value="P:lipid catabolic process"/>
    <property type="evidence" value="ECO:0007669"/>
    <property type="project" value="UniProtKB-KW"/>
</dbReference>
<gene>
    <name evidence="6" type="ORF">BC008_26960</name>
    <name evidence="7" type="ORF">BC008_36565</name>
</gene>
<keyword evidence="1" id="KW-0378">Hydrolase</keyword>
<dbReference type="AlphaFoldDB" id="A0A0V8A084"/>
<evidence type="ECO:0000259" key="5">
    <source>
        <dbReference type="Pfam" id="PF01764"/>
    </source>
</evidence>
<evidence type="ECO:0000256" key="3">
    <source>
        <dbReference type="ARBA" id="ARBA00022963"/>
    </source>
</evidence>
<evidence type="ECO:0000313" key="7">
    <source>
        <dbReference type="EMBL" id="KST70170.1"/>
    </source>
</evidence>
<evidence type="ECO:0000256" key="1">
    <source>
        <dbReference type="ARBA" id="ARBA00022801"/>
    </source>
</evidence>
<comment type="caution">
    <text evidence="7">The sequence shown here is derived from an EMBL/GenBank/DDBJ whole genome shotgun (WGS) entry which is preliminary data.</text>
</comment>
<evidence type="ECO:0000256" key="2">
    <source>
        <dbReference type="ARBA" id="ARBA00022946"/>
    </source>
</evidence>
<dbReference type="PANTHER" id="PTHR31403:SF7">
    <property type="entry name" value="PHOSPHOLIPASE A1-IGAMMA3, CHLOROPLASTIC"/>
    <property type="match status" value="1"/>
</dbReference>